<name>A0A6I4P356_9MICO</name>
<proteinExistence type="predicted"/>
<evidence type="ECO:0000256" key="1">
    <source>
        <dbReference type="SAM" id="SignalP"/>
    </source>
</evidence>
<reference evidence="2 3" key="1">
    <citation type="submission" date="2019-12" db="EMBL/GenBank/DDBJ databases">
        <authorList>
            <person name="Kim Y.S."/>
        </authorList>
    </citation>
    <scope>NUCLEOTIDE SEQUENCE [LARGE SCALE GENOMIC DNA]</scope>
    <source>
        <strain evidence="2 3">MMS17-SY077</strain>
    </source>
</reference>
<organism evidence="2 3">
    <name type="scientific">Agromyces seonyuensis</name>
    <dbReference type="NCBI Taxonomy" id="2662446"/>
    <lineage>
        <taxon>Bacteria</taxon>
        <taxon>Bacillati</taxon>
        <taxon>Actinomycetota</taxon>
        <taxon>Actinomycetes</taxon>
        <taxon>Micrococcales</taxon>
        <taxon>Microbacteriaceae</taxon>
        <taxon>Agromyces</taxon>
    </lineage>
</organism>
<protein>
    <recommendedName>
        <fullName evidence="4">DUF4397 domain-containing protein</fullName>
    </recommendedName>
</protein>
<evidence type="ECO:0000313" key="2">
    <source>
        <dbReference type="EMBL" id="MWB98589.1"/>
    </source>
</evidence>
<dbReference type="Gene3D" id="2.60.40.2700">
    <property type="match status" value="3"/>
</dbReference>
<feature type="chain" id="PRO_5026256673" description="DUF4397 domain-containing protein" evidence="1">
    <location>
        <begin position="28"/>
        <end position="664"/>
    </location>
</feature>
<keyword evidence="1" id="KW-0732">Signal</keyword>
<evidence type="ECO:0008006" key="4">
    <source>
        <dbReference type="Google" id="ProtNLM"/>
    </source>
</evidence>
<dbReference type="Proteomes" id="UP000438182">
    <property type="component" value="Unassembled WGS sequence"/>
</dbReference>
<dbReference type="RefSeq" id="WP_160424055.1">
    <property type="nucleotide sequence ID" value="NZ_WSTA01000030.1"/>
</dbReference>
<dbReference type="EMBL" id="WSTA01000030">
    <property type="protein sequence ID" value="MWB98589.1"/>
    <property type="molecule type" value="Genomic_DNA"/>
</dbReference>
<keyword evidence="3" id="KW-1185">Reference proteome</keyword>
<dbReference type="AlphaFoldDB" id="A0A6I4P356"/>
<comment type="caution">
    <text evidence="2">The sequence shown here is derived from an EMBL/GenBank/DDBJ whole genome shotgun (WGS) entry which is preliminary data.</text>
</comment>
<sequence>MPRFARPLLVGVAAAALVVAVGTPAAAAPGPVLQVRVVVGDEQLFTDARHQVAIDVYAADDPSTPVQTFDAGELRTGDPLSADGFSIDLPEGDYKVQAVLDDGSSGWLVDRTNEDDVILEELMHSGFRAAESFADATVVHFDATGDSDLAQGLVAVHPEPNSILGGVYDGGGDVFGLDADARMEVYPVGADLPVAIAEADEDARALLVGGLAPGDYQVRFTGTRTTTPEGGDPFDEPMEQWWPLGPSRADAQTVTIPQGGGHWTGITGNLDVGADVGIDLLAEITGNPAVDDVVRLEPTGSFIDNPDLDPAVEPWILEHDVQIGAVDWFADGVPIVGRHGRELHVPPSAEGAVLTAEYAISAIMGWATSVGTTAPTAPVGPSTSRPMTTAPVSTLAGTPAVGQKLTATLGTWSPGGTTRTREWLRDGVPIPDAPDANTYLLTADDLGAEISVRVTAAKPGWATTARTSDPLGPVDAGELVPATPRIAGGAAPRVGTALSANPGTWKPAPVDLSYRWLRDGAPIDGATGAAYTPTETDLGALLSLEVSGAKAGFESDSRTVAAAEPTAAGRLTGTKPAILGTPKVGQSLSIDPGAWMPAASQLEIQWLRAGAPIPGATGATYTPTALDVGKALKATVTSSYPGYAAADGSQTLEKTSAATAKVLP</sequence>
<accession>A0A6I4P356</accession>
<gene>
    <name evidence="2" type="ORF">GB864_08515</name>
</gene>
<feature type="signal peptide" evidence="1">
    <location>
        <begin position="1"/>
        <end position="27"/>
    </location>
</feature>
<evidence type="ECO:0000313" key="3">
    <source>
        <dbReference type="Proteomes" id="UP000438182"/>
    </source>
</evidence>